<dbReference type="EC" id="2.7.7.77" evidence="8"/>
<evidence type="ECO:0000256" key="6">
    <source>
        <dbReference type="ARBA" id="ARBA00023134"/>
    </source>
</evidence>
<comment type="similarity">
    <text evidence="8">Belongs to the MobA family.</text>
</comment>
<dbReference type="GO" id="GO:0046872">
    <property type="term" value="F:metal ion binding"/>
    <property type="evidence" value="ECO:0007669"/>
    <property type="project" value="UniProtKB-KW"/>
</dbReference>
<dbReference type="InterPro" id="IPR025877">
    <property type="entry name" value="MobA-like_NTP_Trfase"/>
</dbReference>
<dbReference type="Pfam" id="PF12804">
    <property type="entry name" value="NTP_transf_3"/>
    <property type="match status" value="1"/>
</dbReference>
<feature type="binding site" evidence="8">
    <location>
        <position position="29"/>
    </location>
    <ligand>
        <name>GTP</name>
        <dbReference type="ChEBI" id="CHEBI:37565"/>
    </ligand>
</feature>
<dbReference type="GO" id="GO:0061603">
    <property type="term" value="F:molybdenum cofactor guanylyltransferase activity"/>
    <property type="evidence" value="ECO:0007669"/>
    <property type="project" value="UniProtKB-EC"/>
</dbReference>
<evidence type="ECO:0000256" key="8">
    <source>
        <dbReference type="HAMAP-Rule" id="MF_00316"/>
    </source>
</evidence>
<dbReference type="Gene3D" id="3.90.550.10">
    <property type="entry name" value="Spore Coat Polysaccharide Biosynthesis Protein SpsA, Chain A"/>
    <property type="match status" value="1"/>
</dbReference>
<dbReference type="EMBL" id="JABBCQ020000018">
    <property type="protein sequence ID" value="MBI1626433.1"/>
    <property type="molecule type" value="Genomic_DNA"/>
</dbReference>
<evidence type="ECO:0000256" key="1">
    <source>
        <dbReference type="ARBA" id="ARBA00022490"/>
    </source>
</evidence>
<dbReference type="NCBIfam" id="TIGR02665">
    <property type="entry name" value="molyb_mobA"/>
    <property type="match status" value="1"/>
</dbReference>
<keyword evidence="2 8" id="KW-0808">Transferase</keyword>
<feature type="binding site" evidence="8">
    <location>
        <begin position="16"/>
        <end position="18"/>
    </location>
    <ligand>
        <name>GTP</name>
        <dbReference type="ChEBI" id="CHEBI:37565"/>
    </ligand>
</feature>
<comment type="subunit">
    <text evidence="8">Monomer.</text>
</comment>
<keyword evidence="10" id="KW-0548">Nucleotidyltransferase</keyword>
<feature type="binding site" evidence="8">
    <location>
        <position position="109"/>
    </location>
    <ligand>
        <name>Mg(2+)</name>
        <dbReference type="ChEBI" id="CHEBI:18420"/>
    </ligand>
</feature>
<feature type="binding site" evidence="8">
    <location>
        <position position="57"/>
    </location>
    <ligand>
        <name>GTP</name>
        <dbReference type="ChEBI" id="CHEBI:37565"/>
    </ligand>
</feature>
<comment type="domain">
    <text evidence="8">The N-terminal domain determines nucleotide recognition and specific binding, while the C-terminal domain determines the specific binding to the target protein.</text>
</comment>
<evidence type="ECO:0000313" key="11">
    <source>
        <dbReference type="Proteomes" id="UP000530032"/>
    </source>
</evidence>
<evidence type="ECO:0000256" key="5">
    <source>
        <dbReference type="ARBA" id="ARBA00022842"/>
    </source>
</evidence>
<dbReference type="Proteomes" id="UP000530032">
    <property type="component" value="Unassembled WGS sequence"/>
</dbReference>
<keyword evidence="7 8" id="KW-0501">Molybdenum cofactor biosynthesis</keyword>
<dbReference type="GO" id="GO:1902758">
    <property type="term" value="P:bis(molybdopterin guanine dinucleotide)molybdenum biosynthetic process"/>
    <property type="evidence" value="ECO:0007669"/>
    <property type="project" value="TreeGrafter"/>
</dbReference>
<feature type="binding site" evidence="8">
    <location>
        <position position="79"/>
    </location>
    <ligand>
        <name>GTP</name>
        <dbReference type="ChEBI" id="CHEBI:37565"/>
    </ligand>
</feature>
<evidence type="ECO:0000313" key="10">
    <source>
        <dbReference type="EMBL" id="MBI1626433.1"/>
    </source>
</evidence>
<dbReference type="InterPro" id="IPR029044">
    <property type="entry name" value="Nucleotide-diphossugar_trans"/>
</dbReference>
<evidence type="ECO:0000256" key="7">
    <source>
        <dbReference type="ARBA" id="ARBA00023150"/>
    </source>
</evidence>
<evidence type="ECO:0000256" key="3">
    <source>
        <dbReference type="ARBA" id="ARBA00022723"/>
    </source>
</evidence>
<keyword evidence="5 8" id="KW-0460">Magnesium</keyword>
<feature type="domain" description="MobA-like NTP transferase" evidence="9">
    <location>
        <begin position="13"/>
        <end position="180"/>
    </location>
</feature>
<name>A0A843B6R9_9BURK</name>
<keyword evidence="1 8" id="KW-0963">Cytoplasm</keyword>
<evidence type="ECO:0000259" key="9">
    <source>
        <dbReference type="Pfam" id="PF12804"/>
    </source>
</evidence>
<reference evidence="10" key="1">
    <citation type="submission" date="2020-12" db="EMBL/GenBank/DDBJ databases">
        <title>Comamonas sp. nov., isolated from stream water.</title>
        <authorList>
            <person name="Park K.-H."/>
        </authorList>
    </citation>
    <scope>NUCLEOTIDE SEQUENCE</scope>
    <source>
        <strain evidence="10">EJ-4</strain>
    </source>
</reference>
<dbReference type="GO" id="GO:0005525">
    <property type="term" value="F:GTP binding"/>
    <property type="evidence" value="ECO:0007669"/>
    <property type="project" value="UniProtKB-UniRule"/>
</dbReference>
<keyword evidence="6 8" id="KW-0342">GTP-binding</keyword>
<gene>
    <name evidence="8 10" type="primary">mobA</name>
    <name evidence="10" type="ORF">HF327_018280</name>
</gene>
<dbReference type="HAMAP" id="MF_00316">
    <property type="entry name" value="MobA"/>
    <property type="match status" value="1"/>
</dbReference>
<comment type="catalytic activity">
    <reaction evidence="8">
        <text>Mo-molybdopterin + GTP + H(+) = Mo-molybdopterin guanine dinucleotide + diphosphate</text>
        <dbReference type="Rhea" id="RHEA:34243"/>
        <dbReference type="ChEBI" id="CHEBI:15378"/>
        <dbReference type="ChEBI" id="CHEBI:33019"/>
        <dbReference type="ChEBI" id="CHEBI:37565"/>
        <dbReference type="ChEBI" id="CHEBI:71302"/>
        <dbReference type="ChEBI" id="CHEBI:71310"/>
        <dbReference type="EC" id="2.7.7.77"/>
    </reaction>
</comment>
<protein>
    <recommendedName>
        <fullName evidence="8">Molybdenum cofactor guanylyltransferase</fullName>
        <shortName evidence="8">MoCo guanylyltransferase</shortName>
        <ecNumber evidence="8">2.7.7.77</ecNumber>
    </recommendedName>
    <alternativeName>
        <fullName evidence="8">GTP:molybdopterin guanylyltransferase</fullName>
    </alternativeName>
    <alternativeName>
        <fullName evidence="8">Mo-MPT guanylyltransferase</fullName>
    </alternativeName>
    <alternativeName>
        <fullName evidence="8">Molybdopterin guanylyltransferase</fullName>
    </alternativeName>
    <alternativeName>
        <fullName evidence="8">Molybdopterin-guanine dinucleotide synthase</fullName>
        <shortName evidence="8">MGD synthase</shortName>
    </alternativeName>
</protein>
<dbReference type="GO" id="GO:0005737">
    <property type="term" value="C:cytoplasm"/>
    <property type="evidence" value="ECO:0007669"/>
    <property type="project" value="UniProtKB-SubCell"/>
</dbReference>
<organism evidence="10 11">
    <name type="scientific">Comamonas suwonensis</name>
    <dbReference type="NCBI Taxonomy" id="2606214"/>
    <lineage>
        <taxon>Bacteria</taxon>
        <taxon>Pseudomonadati</taxon>
        <taxon>Pseudomonadota</taxon>
        <taxon>Betaproteobacteria</taxon>
        <taxon>Burkholderiales</taxon>
        <taxon>Comamonadaceae</taxon>
        <taxon>Comamonas</taxon>
    </lineage>
</organism>
<dbReference type="PANTHER" id="PTHR19136:SF81">
    <property type="entry name" value="MOLYBDENUM COFACTOR GUANYLYLTRANSFERASE"/>
    <property type="match status" value="1"/>
</dbReference>
<comment type="subcellular location">
    <subcellularLocation>
        <location evidence="8">Cytoplasm</location>
    </subcellularLocation>
</comment>
<dbReference type="InterPro" id="IPR013482">
    <property type="entry name" value="Molybde_CF_guanTrfase"/>
</dbReference>
<keyword evidence="3 8" id="KW-0479">Metal-binding</keyword>
<dbReference type="SUPFAM" id="SSF53448">
    <property type="entry name" value="Nucleotide-diphospho-sugar transferases"/>
    <property type="match status" value="1"/>
</dbReference>
<dbReference type="CDD" id="cd02503">
    <property type="entry name" value="MobA"/>
    <property type="match status" value="1"/>
</dbReference>
<comment type="caution">
    <text evidence="10">The sequence shown here is derived from an EMBL/GenBank/DDBJ whole genome shotgun (WGS) entry which is preliminary data.</text>
</comment>
<sequence length="226" mass="24280">MADSPITADQITGCLLAGGRGARMGGVDKGLQHFQGLPLALHALQRLAPQVGPLLINANRNTEQYLALGQPLNAKVCADALPDYPGPLAGFMAGLAQCQTPWLLCVPCDTPLFPLDLAAQMIAARGDARTDIIIAHGWDTERAQPHQSPELRAQPVFCLIRSSLKHSLEAFITSGGRKIDAWTIQHHCAKAMFDRPGDEQAFTNANTLAQLHDLEQLAADTPARNP</sequence>
<keyword evidence="11" id="KW-1185">Reference proteome</keyword>
<accession>A0A843B6R9</accession>
<feature type="binding site" evidence="8">
    <location>
        <position position="109"/>
    </location>
    <ligand>
        <name>GTP</name>
        <dbReference type="ChEBI" id="CHEBI:37565"/>
    </ligand>
</feature>
<dbReference type="AlphaFoldDB" id="A0A843B6R9"/>
<evidence type="ECO:0000256" key="2">
    <source>
        <dbReference type="ARBA" id="ARBA00022679"/>
    </source>
</evidence>
<dbReference type="RefSeq" id="WP_198461749.1">
    <property type="nucleotide sequence ID" value="NZ_JABBCQ020000018.1"/>
</dbReference>
<comment type="cofactor">
    <cofactor evidence="8">
        <name>Mg(2+)</name>
        <dbReference type="ChEBI" id="CHEBI:18420"/>
    </cofactor>
</comment>
<comment type="function">
    <text evidence="8">Transfers a GMP moiety from GTP to Mo-molybdopterin (Mo-MPT) cofactor (Moco or molybdenum cofactor) to form Mo-molybdopterin guanine dinucleotide (Mo-MGD) cofactor.</text>
</comment>
<keyword evidence="4 8" id="KW-0547">Nucleotide-binding</keyword>
<proteinExistence type="inferred from homology"/>
<dbReference type="PANTHER" id="PTHR19136">
    <property type="entry name" value="MOLYBDENUM COFACTOR GUANYLYLTRANSFERASE"/>
    <property type="match status" value="1"/>
</dbReference>
<evidence type="ECO:0000256" key="4">
    <source>
        <dbReference type="ARBA" id="ARBA00022741"/>
    </source>
</evidence>